<feature type="region of interest" description="Disordered" evidence="6">
    <location>
        <begin position="371"/>
        <end position="538"/>
    </location>
</feature>
<gene>
    <name evidence="8" type="ORF">OXH18_19035</name>
</gene>
<dbReference type="PROSITE" id="PS00108">
    <property type="entry name" value="PROTEIN_KINASE_ST"/>
    <property type="match status" value="1"/>
</dbReference>
<dbReference type="KEGG" id="tsin:OXH18_19035"/>
<dbReference type="InterPro" id="IPR011009">
    <property type="entry name" value="Kinase-like_dom_sf"/>
</dbReference>
<dbReference type="InterPro" id="IPR000719">
    <property type="entry name" value="Prot_kinase_dom"/>
</dbReference>
<evidence type="ECO:0000256" key="1">
    <source>
        <dbReference type="ARBA" id="ARBA00022679"/>
    </source>
</evidence>
<keyword evidence="2 5" id="KW-0547">Nucleotide-binding</keyword>
<proteinExistence type="predicted"/>
<protein>
    <submittedName>
        <fullName evidence="8">Protein kinase</fullName>
    </submittedName>
</protein>
<keyword evidence="9" id="KW-1185">Reference proteome</keyword>
<dbReference type="EMBL" id="CP113797">
    <property type="protein sequence ID" value="WAL59249.1"/>
    <property type="molecule type" value="Genomic_DNA"/>
</dbReference>
<dbReference type="PANTHER" id="PTHR43289">
    <property type="entry name" value="MITOGEN-ACTIVATED PROTEIN KINASE KINASE KINASE 20-RELATED"/>
    <property type="match status" value="1"/>
</dbReference>
<keyword evidence="3 8" id="KW-0418">Kinase</keyword>
<dbReference type="Gene3D" id="1.10.510.10">
    <property type="entry name" value="Transferase(Phosphotransferase) domain 1"/>
    <property type="match status" value="1"/>
</dbReference>
<evidence type="ECO:0000313" key="9">
    <source>
        <dbReference type="Proteomes" id="UP001163152"/>
    </source>
</evidence>
<keyword evidence="1" id="KW-0808">Transferase</keyword>
<feature type="compositionally biased region" description="Low complexity" evidence="6">
    <location>
        <begin position="405"/>
        <end position="423"/>
    </location>
</feature>
<evidence type="ECO:0000256" key="3">
    <source>
        <dbReference type="ARBA" id="ARBA00022777"/>
    </source>
</evidence>
<dbReference type="InterPro" id="IPR008271">
    <property type="entry name" value="Ser/Thr_kinase_AS"/>
</dbReference>
<feature type="compositionally biased region" description="Basic and acidic residues" evidence="6">
    <location>
        <begin position="512"/>
        <end position="538"/>
    </location>
</feature>
<evidence type="ECO:0000313" key="8">
    <source>
        <dbReference type="EMBL" id="WAL59249.1"/>
    </source>
</evidence>
<evidence type="ECO:0000256" key="2">
    <source>
        <dbReference type="ARBA" id="ARBA00022741"/>
    </source>
</evidence>
<dbReference type="InterPro" id="IPR017441">
    <property type="entry name" value="Protein_kinase_ATP_BS"/>
</dbReference>
<dbReference type="Gene3D" id="3.30.200.20">
    <property type="entry name" value="Phosphorylase Kinase, domain 1"/>
    <property type="match status" value="1"/>
</dbReference>
<accession>A0A9E8ZC88</accession>
<name>A0A9E8ZC88_9CYAN</name>
<dbReference type="GO" id="GO:0005524">
    <property type="term" value="F:ATP binding"/>
    <property type="evidence" value="ECO:0007669"/>
    <property type="project" value="UniProtKB-UniRule"/>
</dbReference>
<dbReference type="RefSeq" id="WP_268608966.1">
    <property type="nucleotide sequence ID" value="NZ_CP113797.1"/>
</dbReference>
<feature type="binding site" evidence="5">
    <location>
        <position position="43"/>
    </location>
    <ligand>
        <name>ATP</name>
        <dbReference type="ChEBI" id="CHEBI:30616"/>
    </ligand>
</feature>
<dbReference type="GO" id="GO:0004674">
    <property type="term" value="F:protein serine/threonine kinase activity"/>
    <property type="evidence" value="ECO:0007669"/>
    <property type="project" value="TreeGrafter"/>
</dbReference>
<reference evidence="8" key="1">
    <citation type="submission" date="2022-12" db="EMBL/GenBank/DDBJ databases">
        <title>Polyphasic identification of a Novel Hot-Spring Cyanobacterium Ocullathermofonsia sinensis gen nov. sp. nov. and Genomic Insights on its Adaptations to the Thermal Habitat.</title>
        <authorList>
            <person name="Daroch M."/>
            <person name="Tang J."/>
            <person name="Jiang Y."/>
        </authorList>
    </citation>
    <scope>NUCLEOTIDE SEQUENCE</scope>
    <source>
        <strain evidence="8">PKUAC-SCTA174</strain>
    </source>
</reference>
<dbReference type="PROSITE" id="PS50011">
    <property type="entry name" value="PROTEIN_KINASE_DOM"/>
    <property type="match status" value="1"/>
</dbReference>
<dbReference type="PANTHER" id="PTHR43289:SF34">
    <property type="entry name" value="SERINE_THREONINE-PROTEIN KINASE YBDM-RELATED"/>
    <property type="match status" value="1"/>
</dbReference>
<evidence type="ECO:0000256" key="5">
    <source>
        <dbReference type="PROSITE-ProRule" id="PRU10141"/>
    </source>
</evidence>
<dbReference type="SMART" id="SM00220">
    <property type="entry name" value="S_TKc"/>
    <property type="match status" value="1"/>
</dbReference>
<sequence>MAFPVGRSLQSGKYILDQELGQGGFGVTYTATHQALGQVVVIKTMNSALRYDPKFPNFQRQFQDEARRLARFSHPNIVRVTDFFIEEGLPYIVMDFIPGQTLRTLVIPHNPLPESIALQYIRQVAEALKVVHHQGLLHRDVKPQNIILRQGTQEVVLIDFGIAREFTMGATQTHTGILSAGYAPIEQYLPKAKRTPATDVYGLAATLYTLLTAEVPVPATLRHRQPLPEPRELQSSLSPKVNQAVLHGMALEPEQRPQTIEAWLNLLPSDQGGRSNASPPIPASVTMPTLAVAPRPPKLRVTETAALPVSPMAANAAPDGSMEAIGYHSAARPNQHPVLAPRQRYRSGLVASATALALLVPLGVGSWLLSQPSETNSEPDIITPTEPSQRSNSDLLPLPPDNVEPTAPTTSDATPSPDAIATPSPSPIPSPTESPDATANDAIDATQDSTEPGVIDTLPPANVPMTEGVDSSPESLEGLGSDVPLPDGSSPASSAPILTPAVPENTDVNSNPEERVSRGRRSGSDREPPRRDKKPKDK</sequence>
<feature type="domain" description="Protein kinase" evidence="7">
    <location>
        <begin position="14"/>
        <end position="281"/>
    </location>
</feature>
<dbReference type="CDD" id="cd14014">
    <property type="entry name" value="STKc_PknB_like"/>
    <property type="match status" value="1"/>
</dbReference>
<dbReference type="PROSITE" id="PS00107">
    <property type="entry name" value="PROTEIN_KINASE_ATP"/>
    <property type="match status" value="1"/>
</dbReference>
<evidence type="ECO:0000256" key="4">
    <source>
        <dbReference type="ARBA" id="ARBA00022840"/>
    </source>
</evidence>
<evidence type="ECO:0000259" key="7">
    <source>
        <dbReference type="PROSITE" id="PS50011"/>
    </source>
</evidence>
<dbReference type="Proteomes" id="UP001163152">
    <property type="component" value="Chromosome"/>
</dbReference>
<dbReference type="SUPFAM" id="SSF56112">
    <property type="entry name" value="Protein kinase-like (PK-like)"/>
    <property type="match status" value="1"/>
</dbReference>
<dbReference type="AlphaFoldDB" id="A0A9E8ZC88"/>
<organism evidence="8 9">
    <name type="scientific">Thermocoleostomius sinensis A174</name>
    <dbReference type="NCBI Taxonomy" id="2016057"/>
    <lineage>
        <taxon>Bacteria</taxon>
        <taxon>Bacillati</taxon>
        <taxon>Cyanobacteriota</taxon>
        <taxon>Cyanophyceae</taxon>
        <taxon>Oculatellales</taxon>
        <taxon>Oculatellaceae</taxon>
        <taxon>Thermocoleostomius</taxon>
    </lineage>
</organism>
<keyword evidence="4 5" id="KW-0067">ATP-binding</keyword>
<feature type="compositionally biased region" description="Polar residues" evidence="6">
    <location>
        <begin position="385"/>
        <end position="394"/>
    </location>
</feature>
<dbReference type="Pfam" id="PF00069">
    <property type="entry name" value="Pkinase"/>
    <property type="match status" value="1"/>
</dbReference>
<evidence type="ECO:0000256" key="6">
    <source>
        <dbReference type="SAM" id="MobiDB-lite"/>
    </source>
</evidence>